<proteinExistence type="predicted"/>
<dbReference type="Proteomes" id="UP000032668">
    <property type="component" value="Unassembled WGS sequence"/>
</dbReference>
<name>A0A0D6PCB0_9PROT</name>
<organism evidence="1 2">
    <name type="scientific">Acidocella aminolytica 101 = DSM 11237</name>
    <dbReference type="NCBI Taxonomy" id="1120923"/>
    <lineage>
        <taxon>Bacteria</taxon>
        <taxon>Pseudomonadati</taxon>
        <taxon>Pseudomonadota</taxon>
        <taxon>Alphaproteobacteria</taxon>
        <taxon>Acetobacterales</taxon>
        <taxon>Acidocellaceae</taxon>
        <taxon>Acidocella</taxon>
    </lineage>
</organism>
<protein>
    <submittedName>
        <fullName evidence="1">Uncharacterized protein</fullName>
    </submittedName>
</protein>
<gene>
    <name evidence="1" type="ORF">Aam_020_159</name>
</gene>
<keyword evidence="2" id="KW-1185">Reference proteome</keyword>
<evidence type="ECO:0000313" key="1">
    <source>
        <dbReference type="EMBL" id="GAN79395.1"/>
    </source>
</evidence>
<dbReference type="EMBL" id="BANC01000020">
    <property type="protein sequence ID" value="GAN79395.1"/>
    <property type="molecule type" value="Genomic_DNA"/>
</dbReference>
<evidence type="ECO:0000313" key="2">
    <source>
        <dbReference type="Proteomes" id="UP000032668"/>
    </source>
</evidence>
<dbReference type="AlphaFoldDB" id="A0A0D6PCB0"/>
<dbReference type="RefSeq" id="WP_139284750.1">
    <property type="nucleotide sequence ID" value="NZ_FQVJ01000002.1"/>
</dbReference>
<comment type="caution">
    <text evidence="1">The sequence shown here is derived from an EMBL/GenBank/DDBJ whole genome shotgun (WGS) entry which is preliminary data.</text>
</comment>
<accession>A0A0D6PCB0</accession>
<reference evidence="1 2" key="1">
    <citation type="submission" date="2012-11" db="EMBL/GenBank/DDBJ databases">
        <title>Whole genome sequence of Acidocella aminolytica 101 = DSM 11237.</title>
        <authorList>
            <person name="Azuma Y."/>
            <person name="Higashiura N."/>
            <person name="Hirakawa H."/>
            <person name="Matsushita K."/>
        </authorList>
    </citation>
    <scope>NUCLEOTIDE SEQUENCE [LARGE SCALE GENOMIC DNA]</scope>
    <source>
        <strain evidence="2">101 / DSM 11237</strain>
    </source>
</reference>
<sequence>MTKGAKIAVPLLAYERHEQRGGRLCNGVLVTEDRENGTLSFGVVSDIGADCEASRAAYQPEREITALDFGLSTLFAGHEGQLRGKGWLKALRAYDQRITRIACGQQRHTVAGRVPARDTGKPLHLFVAGSEPKSDVS</sequence>